<dbReference type="Proteomes" id="UP000807342">
    <property type="component" value="Unassembled WGS sequence"/>
</dbReference>
<reference evidence="2" key="1">
    <citation type="submission" date="2020-11" db="EMBL/GenBank/DDBJ databases">
        <authorList>
            <consortium name="DOE Joint Genome Institute"/>
            <person name="Ahrendt S."/>
            <person name="Riley R."/>
            <person name="Andreopoulos W."/>
            <person name="Labutti K."/>
            <person name="Pangilinan J."/>
            <person name="Ruiz-Duenas F.J."/>
            <person name="Barrasa J.M."/>
            <person name="Sanchez-Garcia M."/>
            <person name="Camarero S."/>
            <person name="Miyauchi S."/>
            <person name="Serrano A."/>
            <person name="Linde D."/>
            <person name="Babiker R."/>
            <person name="Drula E."/>
            <person name="Ayuso-Fernandez I."/>
            <person name="Pacheco R."/>
            <person name="Padilla G."/>
            <person name="Ferreira P."/>
            <person name="Barriuso J."/>
            <person name="Kellner H."/>
            <person name="Castanera R."/>
            <person name="Alfaro M."/>
            <person name="Ramirez L."/>
            <person name="Pisabarro A.G."/>
            <person name="Kuo A."/>
            <person name="Tritt A."/>
            <person name="Lipzen A."/>
            <person name="He G."/>
            <person name="Yan M."/>
            <person name="Ng V."/>
            <person name="Cullen D."/>
            <person name="Martin F."/>
            <person name="Rosso M.-N."/>
            <person name="Henrissat B."/>
            <person name="Hibbett D."/>
            <person name="Martinez A.T."/>
            <person name="Grigoriev I.V."/>
        </authorList>
    </citation>
    <scope>NUCLEOTIDE SEQUENCE</scope>
    <source>
        <strain evidence="2">MF-IS2</strain>
    </source>
</reference>
<accession>A0A9P5XEI9</accession>
<evidence type="ECO:0000313" key="3">
    <source>
        <dbReference type="Proteomes" id="UP000807342"/>
    </source>
</evidence>
<evidence type="ECO:0000259" key="1">
    <source>
        <dbReference type="PROSITE" id="PS50181"/>
    </source>
</evidence>
<dbReference type="InterPro" id="IPR036047">
    <property type="entry name" value="F-box-like_dom_sf"/>
</dbReference>
<dbReference type="EMBL" id="MU151153">
    <property type="protein sequence ID" value="KAF9448677.1"/>
    <property type="molecule type" value="Genomic_DNA"/>
</dbReference>
<keyword evidence="3" id="KW-1185">Reference proteome</keyword>
<organism evidence="2 3">
    <name type="scientific">Macrolepiota fuliginosa MF-IS2</name>
    <dbReference type="NCBI Taxonomy" id="1400762"/>
    <lineage>
        <taxon>Eukaryota</taxon>
        <taxon>Fungi</taxon>
        <taxon>Dikarya</taxon>
        <taxon>Basidiomycota</taxon>
        <taxon>Agaricomycotina</taxon>
        <taxon>Agaricomycetes</taxon>
        <taxon>Agaricomycetidae</taxon>
        <taxon>Agaricales</taxon>
        <taxon>Agaricineae</taxon>
        <taxon>Agaricaceae</taxon>
        <taxon>Macrolepiota</taxon>
    </lineage>
</organism>
<feature type="domain" description="F-box" evidence="1">
    <location>
        <begin position="47"/>
        <end position="94"/>
    </location>
</feature>
<dbReference type="PROSITE" id="PS50181">
    <property type="entry name" value="FBOX"/>
    <property type="match status" value="1"/>
</dbReference>
<gene>
    <name evidence="2" type="ORF">P691DRAFT_800386</name>
</gene>
<dbReference type="OrthoDB" id="2745718at2759"/>
<proteinExistence type="predicted"/>
<dbReference type="CDD" id="cd09917">
    <property type="entry name" value="F-box_SF"/>
    <property type="match status" value="1"/>
</dbReference>
<sequence length="609" mass="69506">MAASSPEQHESFEVRTVQQEALRLQEMNRGRKLVKSLLTETIVRPVGPTLLDLPLEILTHILLRLPFTSVVICQGVNRHLYGLIFESTELQYHIHLGISGLVDNPHCDLSIAERLSLLLARERRWEGLDFDFHKVVDVIFPFKSSTATLSARIFGGVAVGGCRYMQIPSAATEEVKWREIRTEQTIVMEVPGFHEPDLHVLITTQPRTVYTNVAGPRTVHDVRVHLNQLSTGKPHPNVRRTTISFEAHELFEEPRVFMRCAGDNMVLVLRDRRGRSMSFDQVLVYEWRTGELKLTFSAPWRSYRYPLFLTTHLFLLPNVKTGELEYWQIPKSPSEPTPSQPFFLLSLPRLRSGNTFQSITPFAEPNIGPYNGSKPFHTNPRDAIAFFYVDIWWGRLNHFRLFIHRSSLIGCLDQFSAYTSLSDRPEPVPYDKWGPPVCRWLDDDQGPWLETTFGQRYVTPPPGSGVREAPLTVLDFNPIGVVKVLAAEKRLKAGVPNEGSRDTAQPEKGEHIWQLPVDNAENGPALEGRENQLPRESRSLAKVVVRPMSPLSDPDDCFENTVYSSLPYTVRSSLEKYSFDGLIPDEESILGVREDYDRQIREIQIFHYG</sequence>
<dbReference type="SUPFAM" id="SSF81383">
    <property type="entry name" value="F-box domain"/>
    <property type="match status" value="1"/>
</dbReference>
<dbReference type="Pfam" id="PF00646">
    <property type="entry name" value="F-box"/>
    <property type="match status" value="1"/>
</dbReference>
<protein>
    <recommendedName>
        <fullName evidence="1">F-box domain-containing protein</fullName>
    </recommendedName>
</protein>
<comment type="caution">
    <text evidence="2">The sequence shown here is derived from an EMBL/GenBank/DDBJ whole genome shotgun (WGS) entry which is preliminary data.</text>
</comment>
<dbReference type="AlphaFoldDB" id="A0A9P5XEI9"/>
<evidence type="ECO:0000313" key="2">
    <source>
        <dbReference type="EMBL" id="KAF9448677.1"/>
    </source>
</evidence>
<name>A0A9P5XEI9_9AGAR</name>
<dbReference type="SMART" id="SM00256">
    <property type="entry name" value="FBOX"/>
    <property type="match status" value="1"/>
</dbReference>
<dbReference type="InterPro" id="IPR001810">
    <property type="entry name" value="F-box_dom"/>
</dbReference>